<comment type="similarity">
    <text evidence="1">Belongs to the GST superfamily. Zeta family.</text>
</comment>
<dbReference type="EMBL" id="DROP01000065">
    <property type="protein sequence ID" value="HHI88493.1"/>
    <property type="molecule type" value="Genomic_DNA"/>
</dbReference>
<organism evidence="4">
    <name type="scientific">Hellea balneolensis</name>
    <dbReference type="NCBI Taxonomy" id="287478"/>
    <lineage>
        <taxon>Bacteria</taxon>
        <taxon>Pseudomonadati</taxon>
        <taxon>Pseudomonadota</taxon>
        <taxon>Alphaproteobacteria</taxon>
        <taxon>Maricaulales</taxon>
        <taxon>Robiginitomaculaceae</taxon>
        <taxon>Hellea</taxon>
    </lineage>
</organism>
<dbReference type="Pfam" id="PF14497">
    <property type="entry name" value="GST_C_3"/>
    <property type="match status" value="1"/>
</dbReference>
<dbReference type="SFLD" id="SFLDS00019">
    <property type="entry name" value="Glutathione_Transferase_(cytos"/>
    <property type="match status" value="1"/>
</dbReference>
<dbReference type="GO" id="GO:0016034">
    <property type="term" value="F:maleylacetoacetate isomerase activity"/>
    <property type="evidence" value="ECO:0007669"/>
    <property type="project" value="UniProtKB-EC"/>
</dbReference>
<dbReference type="PROSITE" id="PS50404">
    <property type="entry name" value="GST_NTER"/>
    <property type="match status" value="1"/>
</dbReference>
<name>A0A7V5NWC7_9PROT</name>
<dbReference type="Gene3D" id="3.40.30.10">
    <property type="entry name" value="Glutaredoxin"/>
    <property type="match status" value="1"/>
</dbReference>
<dbReference type="NCBIfam" id="TIGR01262">
    <property type="entry name" value="maiA"/>
    <property type="match status" value="1"/>
</dbReference>
<dbReference type="InterPro" id="IPR004045">
    <property type="entry name" value="Glutathione_S-Trfase_N"/>
</dbReference>
<gene>
    <name evidence="4" type="primary">maiA</name>
    <name evidence="4" type="ORF">ENK01_00950</name>
</gene>
<evidence type="ECO:0000259" key="2">
    <source>
        <dbReference type="PROSITE" id="PS50404"/>
    </source>
</evidence>
<feature type="domain" description="GST C-terminal" evidence="3">
    <location>
        <begin position="89"/>
        <end position="216"/>
    </location>
</feature>
<feature type="domain" description="GST N-terminal" evidence="2">
    <location>
        <begin position="2"/>
        <end position="84"/>
    </location>
</feature>
<evidence type="ECO:0000259" key="3">
    <source>
        <dbReference type="PROSITE" id="PS50405"/>
    </source>
</evidence>
<dbReference type="GO" id="GO:0006749">
    <property type="term" value="P:glutathione metabolic process"/>
    <property type="evidence" value="ECO:0007669"/>
    <property type="project" value="TreeGrafter"/>
</dbReference>
<reference evidence="4" key="1">
    <citation type="journal article" date="2020" name="mSystems">
        <title>Genome- and Community-Level Interaction Insights into Carbon Utilization and Element Cycling Functions of Hydrothermarchaeota in Hydrothermal Sediment.</title>
        <authorList>
            <person name="Zhou Z."/>
            <person name="Liu Y."/>
            <person name="Xu W."/>
            <person name="Pan J."/>
            <person name="Luo Z.H."/>
            <person name="Li M."/>
        </authorList>
    </citation>
    <scope>NUCLEOTIDE SEQUENCE [LARGE SCALE GENOMIC DNA]</scope>
    <source>
        <strain evidence="4">HyVt-538</strain>
    </source>
</reference>
<dbReference type="InterPro" id="IPR034330">
    <property type="entry name" value="GST_Zeta_C"/>
</dbReference>
<dbReference type="GO" id="GO:0004364">
    <property type="term" value="F:glutathione transferase activity"/>
    <property type="evidence" value="ECO:0007669"/>
    <property type="project" value="TreeGrafter"/>
</dbReference>
<dbReference type="CDD" id="cd03191">
    <property type="entry name" value="GST_C_Zeta"/>
    <property type="match status" value="1"/>
</dbReference>
<dbReference type="InterPro" id="IPR004046">
    <property type="entry name" value="GST_C"/>
</dbReference>
<dbReference type="Proteomes" id="UP000885806">
    <property type="component" value="Unassembled WGS sequence"/>
</dbReference>
<evidence type="ECO:0000313" key="4">
    <source>
        <dbReference type="EMBL" id="HHI88493.1"/>
    </source>
</evidence>
<evidence type="ECO:0000256" key="1">
    <source>
        <dbReference type="ARBA" id="ARBA00010007"/>
    </source>
</evidence>
<dbReference type="SUPFAM" id="SSF52833">
    <property type="entry name" value="Thioredoxin-like"/>
    <property type="match status" value="1"/>
</dbReference>
<dbReference type="InterPro" id="IPR040079">
    <property type="entry name" value="Glutathione_S-Trfase"/>
</dbReference>
<dbReference type="InterPro" id="IPR010987">
    <property type="entry name" value="Glutathione-S-Trfase_C-like"/>
</dbReference>
<dbReference type="InterPro" id="IPR036249">
    <property type="entry name" value="Thioredoxin-like_sf"/>
</dbReference>
<dbReference type="PROSITE" id="PS50405">
    <property type="entry name" value="GST_CTER"/>
    <property type="match status" value="1"/>
</dbReference>
<dbReference type="EC" id="5.2.1.2" evidence="4"/>
<dbReference type="AlphaFoldDB" id="A0A7V5NWC7"/>
<dbReference type="GO" id="GO:0006559">
    <property type="term" value="P:L-phenylalanine catabolic process"/>
    <property type="evidence" value="ECO:0007669"/>
    <property type="project" value="TreeGrafter"/>
</dbReference>
<dbReference type="Gene3D" id="1.20.1050.10">
    <property type="match status" value="1"/>
</dbReference>
<dbReference type="GO" id="GO:0005737">
    <property type="term" value="C:cytoplasm"/>
    <property type="evidence" value="ECO:0007669"/>
    <property type="project" value="InterPro"/>
</dbReference>
<dbReference type="PANTHER" id="PTHR42673">
    <property type="entry name" value="MALEYLACETOACETATE ISOMERASE"/>
    <property type="match status" value="1"/>
</dbReference>
<sequence>MSDLILHNYFRSTTSVRVRVALNLKGLDYDYMPYPLLEKAHKRKSYLRINPQGLVPALEIKDKAVLSQSLAILEYLEEIRPEPALLPQEPLARARVRALAQIIAVDIHPLGNLRVLQYLATEFGADEAAKTRWFRTWAAAGMAALEARLGEAETGTFCHGDRPSLADICLYAQMFNNQRFGLDMHPYPKIMRIHERCAQIPAFAKAAPMAQPDAKA</sequence>
<dbReference type="InterPro" id="IPR036282">
    <property type="entry name" value="Glutathione-S-Trfase_C_sf"/>
</dbReference>
<dbReference type="Pfam" id="PF13409">
    <property type="entry name" value="GST_N_2"/>
    <property type="match status" value="1"/>
</dbReference>
<dbReference type="SFLD" id="SFLDG00358">
    <property type="entry name" value="Main_(cytGST)"/>
    <property type="match status" value="1"/>
</dbReference>
<dbReference type="PANTHER" id="PTHR42673:SF21">
    <property type="entry name" value="GLUTATHIONE S-TRANSFERASE YFCF"/>
    <property type="match status" value="1"/>
</dbReference>
<proteinExistence type="inferred from homology"/>
<dbReference type="InterPro" id="IPR005955">
    <property type="entry name" value="GST_Zeta"/>
</dbReference>
<dbReference type="SUPFAM" id="SSF47616">
    <property type="entry name" value="GST C-terminal domain-like"/>
    <property type="match status" value="1"/>
</dbReference>
<comment type="caution">
    <text evidence="4">The sequence shown here is derived from an EMBL/GenBank/DDBJ whole genome shotgun (WGS) entry which is preliminary data.</text>
</comment>
<accession>A0A7V5NWC7</accession>
<keyword evidence="4" id="KW-0413">Isomerase</keyword>
<protein>
    <submittedName>
        <fullName evidence="4">Maleylacetoacetate isomerase</fullName>
        <ecNumber evidence="4">5.2.1.2</ecNumber>
    </submittedName>
</protein>